<sequence>MSAVEPSQLRELSVRAAALADDIAATVGRLPEDERTWRYDDALTDAYVLQHHLDKAAAELAEQRQPPPAADRNPTR</sequence>
<dbReference type="RefSeq" id="WP_346146573.1">
    <property type="nucleotide sequence ID" value="NZ_BAAATE010000006.1"/>
</dbReference>
<dbReference type="EMBL" id="BAAATE010000006">
    <property type="protein sequence ID" value="GAA2657641.1"/>
    <property type="molecule type" value="Genomic_DNA"/>
</dbReference>
<name>A0ABN3RPH3_9ACTN</name>
<dbReference type="Proteomes" id="UP001501666">
    <property type="component" value="Unassembled WGS sequence"/>
</dbReference>
<reference evidence="1 2" key="1">
    <citation type="journal article" date="2019" name="Int. J. Syst. Evol. Microbiol.">
        <title>The Global Catalogue of Microorganisms (GCM) 10K type strain sequencing project: providing services to taxonomists for standard genome sequencing and annotation.</title>
        <authorList>
            <consortium name="The Broad Institute Genomics Platform"/>
            <consortium name="The Broad Institute Genome Sequencing Center for Infectious Disease"/>
            <person name="Wu L."/>
            <person name="Ma J."/>
        </authorList>
    </citation>
    <scope>NUCLEOTIDE SEQUENCE [LARGE SCALE GENOMIC DNA]</scope>
    <source>
        <strain evidence="1 2">JCM 6835</strain>
    </source>
</reference>
<keyword evidence="2" id="KW-1185">Reference proteome</keyword>
<gene>
    <name evidence="1" type="ORF">GCM10010412_028470</name>
</gene>
<comment type="caution">
    <text evidence="1">The sequence shown here is derived from an EMBL/GenBank/DDBJ whole genome shotgun (WGS) entry which is preliminary data.</text>
</comment>
<evidence type="ECO:0000313" key="1">
    <source>
        <dbReference type="EMBL" id="GAA2657641.1"/>
    </source>
</evidence>
<protein>
    <submittedName>
        <fullName evidence="1">Uncharacterized protein</fullName>
    </submittedName>
</protein>
<organism evidence="1 2">
    <name type="scientific">Nonomuraea recticatena</name>
    <dbReference type="NCBI Taxonomy" id="46178"/>
    <lineage>
        <taxon>Bacteria</taxon>
        <taxon>Bacillati</taxon>
        <taxon>Actinomycetota</taxon>
        <taxon>Actinomycetes</taxon>
        <taxon>Streptosporangiales</taxon>
        <taxon>Streptosporangiaceae</taxon>
        <taxon>Nonomuraea</taxon>
    </lineage>
</organism>
<accession>A0ABN3RPH3</accession>
<proteinExistence type="predicted"/>
<evidence type="ECO:0000313" key="2">
    <source>
        <dbReference type="Proteomes" id="UP001501666"/>
    </source>
</evidence>